<evidence type="ECO:0000259" key="1">
    <source>
        <dbReference type="Pfam" id="PF05368"/>
    </source>
</evidence>
<dbReference type="Gene3D" id="3.90.25.10">
    <property type="entry name" value="UDP-galactose 4-epimerase, domain 1"/>
    <property type="match status" value="1"/>
</dbReference>
<reference evidence="2 3" key="1">
    <citation type="submission" date="2018-03" db="EMBL/GenBank/DDBJ databases">
        <title>Genomic Encyclopedia of Archaeal and Bacterial Type Strains, Phase II (KMG-II): from individual species to whole genera.</title>
        <authorList>
            <person name="Goeker M."/>
        </authorList>
    </citation>
    <scope>NUCLEOTIDE SEQUENCE [LARGE SCALE GENOMIC DNA]</scope>
    <source>
        <strain evidence="2 3">DSM 100346</strain>
    </source>
</reference>
<dbReference type="Gene3D" id="3.40.50.720">
    <property type="entry name" value="NAD(P)-binding Rossmann-like Domain"/>
    <property type="match status" value="1"/>
</dbReference>
<dbReference type="InterPro" id="IPR036291">
    <property type="entry name" value="NAD(P)-bd_dom_sf"/>
</dbReference>
<name>A0A316AQ84_9BACT</name>
<dbReference type="PANTHER" id="PTHR43162:SF1">
    <property type="entry name" value="PRESTALK A DIFFERENTIATION PROTEIN A"/>
    <property type="match status" value="1"/>
</dbReference>
<dbReference type="InterPro" id="IPR008030">
    <property type="entry name" value="NmrA-like"/>
</dbReference>
<dbReference type="SUPFAM" id="SSF51735">
    <property type="entry name" value="NAD(P)-binding Rossmann-fold domains"/>
    <property type="match status" value="1"/>
</dbReference>
<proteinExistence type="predicted"/>
<protein>
    <submittedName>
        <fullName evidence="2">Uncharacterized protein YbjT (DUF2867 family)</fullName>
    </submittedName>
</protein>
<dbReference type="PANTHER" id="PTHR43162">
    <property type="match status" value="1"/>
</dbReference>
<accession>A0A316AQ84</accession>
<sequence>MLLLTPSIRYFHYDQLVDMRSRHHLSITMKKNYGPYISLQQRYIRLQVPVCFCRVLLSNFAMNVKTKQMKITLSGSLGHIGKPLAQALVSKGHTVTVISSNADRQREIEAIGARSAIGTIKDTDFIASAFSGADAVFCMVPPANYFNQYLNLLDYYITSGNNYAKAILQTGVKKVVNLSSIGAHMKEGNGILQGTYHVEHILNELPSDVAITHIRPTEFYYNLLPQTQSAKANGFLVSNIEAEVTNSWVSPKDIASVIAEEITIPSSGRKVRYVASEELTYNELVSILGEAIGKPDLKWVTITDEQMKDGLVSAGMQPAIAAGMAEMYASINSGLLYEHYKLQKPETMGKVKIKDFSEDFAKAYQQL</sequence>
<evidence type="ECO:0000313" key="3">
    <source>
        <dbReference type="Proteomes" id="UP000245880"/>
    </source>
</evidence>
<dbReference type="Pfam" id="PF05368">
    <property type="entry name" value="NmrA"/>
    <property type="match status" value="1"/>
</dbReference>
<organism evidence="2 3">
    <name type="scientific">Dyadobacter jejuensis</name>
    <dbReference type="NCBI Taxonomy" id="1082580"/>
    <lineage>
        <taxon>Bacteria</taxon>
        <taxon>Pseudomonadati</taxon>
        <taxon>Bacteroidota</taxon>
        <taxon>Cytophagia</taxon>
        <taxon>Cytophagales</taxon>
        <taxon>Spirosomataceae</taxon>
        <taxon>Dyadobacter</taxon>
    </lineage>
</organism>
<dbReference type="AlphaFoldDB" id="A0A316AQ84"/>
<comment type="caution">
    <text evidence="2">The sequence shown here is derived from an EMBL/GenBank/DDBJ whole genome shotgun (WGS) entry which is preliminary data.</text>
</comment>
<gene>
    <name evidence="2" type="ORF">CLV98_102252</name>
</gene>
<keyword evidence="3" id="KW-1185">Reference proteome</keyword>
<evidence type="ECO:0000313" key="2">
    <source>
        <dbReference type="EMBL" id="PWJ59419.1"/>
    </source>
</evidence>
<dbReference type="InterPro" id="IPR051604">
    <property type="entry name" value="Ergot_Alk_Oxidoreductase"/>
</dbReference>
<dbReference type="Proteomes" id="UP000245880">
    <property type="component" value="Unassembled WGS sequence"/>
</dbReference>
<feature type="domain" description="NmrA-like" evidence="1">
    <location>
        <begin position="69"/>
        <end position="332"/>
    </location>
</feature>
<dbReference type="EMBL" id="QGDT01000002">
    <property type="protein sequence ID" value="PWJ59419.1"/>
    <property type="molecule type" value="Genomic_DNA"/>
</dbReference>